<gene>
    <name evidence="2" type="ORF">GCM10010346_49580</name>
</gene>
<keyword evidence="1" id="KW-1133">Transmembrane helix</keyword>
<protein>
    <recommendedName>
        <fullName evidence="4">ABC transporter permease</fullName>
    </recommendedName>
</protein>
<feature type="transmembrane region" description="Helical" evidence="1">
    <location>
        <begin position="180"/>
        <end position="202"/>
    </location>
</feature>
<feature type="transmembrane region" description="Helical" evidence="1">
    <location>
        <begin position="134"/>
        <end position="160"/>
    </location>
</feature>
<evidence type="ECO:0008006" key="4">
    <source>
        <dbReference type="Google" id="ProtNLM"/>
    </source>
</evidence>
<name>A0ABQ3E548_9ACTN</name>
<keyword evidence="3" id="KW-1185">Reference proteome</keyword>
<dbReference type="EMBL" id="BMVO01000020">
    <property type="protein sequence ID" value="GHB19893.1"/>
    <property type="molecule type" value="Genomic_DNA"/>
</dbReference>
<proteinExistence type="predicted"/>
<evidence type="ECO:0000313" key="3">
    <source>
        <dbReference type="Proteomes" id="UP000599437"/>
    </source>
</evidence>
<evidence type="ECO:0000313" key="2">
    <source>
        <dbReference type="EMBL" id="GHB19893.1"/>
    </source>
</evidence>
<keyword evidence="1" id="KW-0472">Membrane</keyword>
<feature type="transmembrane region" description="Helical" evidence="1">
    <location>
        <begin position="304"/>
        <end position="327"/>
    </location>
</feature>
<organism evidence="2 3">
    <name type="scientific">Streptomyces chryseus</name>
    <dbReference type="NCBI Taxonomy" id="68186"/>
    <lineage>
        <taxon>Bacteria</taxon>
        <taxon>Bacillati</taxon>
        <taxon>Actinomycetota</taxon>
        <taxon>Actinomycetes</taxon>
        <taxon>Kitasatosporales</taxon>
        <taxon>Streptomycetaceae</taxon>
        <taxon>Streptomyces</taxon>
    </lineage>
</organism>
<comment type="caution">
    <text evidence="2">The sequence shown here is derived from an EMBL/GenBank/DDBJ whole genome shotgun (WGS) entry which is preliminary data.</text>
</comment>
<dbReference type="Proteomes" id="UP000599437">
    <property type="component" value="Unassembled WGS sequence"/>
</dbReference>
<sequence>MSTTTTSPDTTRPAPDTGLRGPLWVFLRLHRTPLLLALAVFVLGAALTGFLRWAAWAYPEKEFDCSDGGPCSDTFLGFHSAATLLYEYMKNVSLAGLLLPVLVGAFVAGPVVARELESGLHRLAWTQSVSPARWFASKLAVCATLATAAALTFIGVFQLGGSGMPGMWNLNWPDRGVYEATGPALVAYCLLAVAVGALLGLLVRRTVAAMAATAAVTGAVLLVAGTVRWDLVPVNTLTGPGSIESPHPTGLPVDVFLVESGLQNAAGERFFLRECVPEPLFGARCPSDVTATDWFVDFHPHAHFWYAQLVESGIVLALAAAAVYAALRVLRRRHA</sequence>
<feature type="transmembrane region" description="Helical" evidence="1">
    <location>
        <begin position="209"/>
        <end position="229"/>
    </location>
</feature>
<feature type="transmembrane region" description="Helical" evidence="1">
    <location>
        <begin position="92"/>
        <end position="113"/>
    </location>
</feature>
<evidence type="ECO:0000256" key="1">
    <source>
        <dbReference type="SAM" id="Phobius"/>
    </source>
</evidence>
<reference evidence="3" key="1">
    <citation type="journal article" date="2019" name="Int. J. Syst. Evol. Microbiol.">
        <title>The Global Catalogue of Microorganisms (GCM) 10K type strain sequencing project: providing services to taxonomists for standard genome sequencing and annotation.</title>
        <authorList>
            <consortium name="The Broad Institute Genomics Platform"/>
            <consortium name="The Broad Institute Genome Sequencing Center for Infectious Disease"/>
            <person name="Wu L."/>
            <person name="Ma J."/>
        </authorList>
    </citation>
    <scope>NUCLEOTIDE SEQUENCE [LARGE SCALE GENOMIC DNA]</scope>
    <source>
        <strain evidence="3">JCM 4737</strain>
    </source>
</reference>
<accession>A0ABQ3E548</accession>
<dbReference type="RefSeq" id="WP_138897076.1">
    <property type="nucleotide sequence ID" value="NZ_BMVO01000020.1"/>
</dbReference>
<feature type="transmembrane region" description="Helical" evidence="1">
    <location>
        <begin position="34"/>
        <end position="54"/>
    </location>
</feature>
<keyword evidence="1" id="KW-0812">Transmembrane</keyword>